<keyword evidence="1" id="KW-0472">Membrane</keyword>
<feature type="transmembrane region" description="Helical" evidence="1">
    <location>
        <begin position="21"/>
        <end position="48"/>
    </location>
</feature>
<dbReference type="HOGENOM" id="CLU_2401033_0_0_1"/>
<gene>
    <name evidence="2" type="ORF">SERLA73DRAFT_179551</name>
</gene>
<evidence type="ECO:0000313" key="2">
    <source>
        <dbReference type="EMBL" id="EGO01383.1"/>
    </source>
</evidence>
<reference evidence="3" key="1">
    <citation type="journal article" date="2011" name="Science">
        <title>The plant cell wall-decomposing machinery underlies the functional diversity of forest fungi.</title>
        <authorList>
            <person name="Eastwood D.C."/>
            <person name="Floudas D."/>
            <person name="Binder M."/>
            <person name="Majcherczyk A."/>
            <person name="Schneider P."/>
            <person name="Aerts A."/>
            <person name="Asiegbu F.O."/>
            <person name="Baker S.E."/>
            <person name="Barry K."/>
            <person name="Bendiksby M."/>
            <person name="Blumentritt M."/>
            <person name="Coutinho P.M."/>
            <person name="Cullen D."/>
            <person name="de Vries R.P."/>
            <person name="Gathman A."/>
            <person name="Goodell B."/>
            <person name="Henrissat B."/>
            <person name="Ihrmark K."/>
            <person name="Kauserud H."/>
            <person name="Kohler A."/>
            <person name="LaButti K."/>
            <person name="Lapidus A."/>
            <person name="Lavin J.L."/>
            <person name="Lee Y.-H."/>
            <person name="Lindquist E."/>
            <person name="Lilly W."/>
            <person name="Lucas S."/>
            <person name="Morin E."/>
            <person name="Murat C."/>
            <person name="Oguiza J.A."/>
            <person name="Park J."/>
            <person name="Pisabarro A.G."/>
            <person name="Riley R."/>
            <person name="Rosling A."/>
            <person name="Salamov A."/>
            <person name="Schmidt O."/>
            <person name="Schmutz J."/>
            <person name="Skrede I."/>
            <person name="Stenlid J."/>
            <person name="Wiebenga A."/>
            <person name="Xie X."/>
            <person name="Kuees U."/>
            <person name="Hibbett D.S."/>
            <person name="Hoffmeister D."/>
            <person name="Hoegberg N."/>
            <person name="Martin F."/>
            <person name="Grigoriev I.V."/>
            <person name="Watkinson S.C."/>
        </authorList>
    </citation>
    <scope>NUCLEOTIDE SEQUENCE [LARGE SCALE GENOMIC DNA]</scope>
    <source>
        <strain evidence="3">strain S7.3</strain>
    </source>
</reference>
<evidence type="ECO:0000313" key="3">
    <source>
        <dbReference type="Proteomes" id="UP000008063"/>
    </source>
</evidence>
<proteinExistence type="predicted"/>
<accession>F8PT08</accession>
<dbReference type="AlphaFoldDB" id="F8PT08"/>
<name>F8PT08_SERL3</name>
<dbReference type="EMBL" id="GL945478">
    <property type="protein sequence ID" value="EGO01383.1"/>
    <property type="molecule type" value="Genomic_DNA"/>
</dbReference>
<evidence type="ECO:0000256" key="1">
    <source>
        <dbReference type="SAM" id="Phobius"/>
    </source>
</evidence>
<keyword evidence="3" id="KW-1185">Reference proteome</keyword>
<dbReference type="InParanoid" id="F8PT08"/>
<protein>
    <submittedName>
        <fullName evidence="2">Uncharacterized protein</fullName>
    </submittedName>
</protein>
<keyword evidence="1" id="KW-0812">Transmembrane</keyword>
<organism evidence="3">
    <name type="scientific">Serpula lacrymans var. lacrymans (strain S7.3)</name>
    <name type="common">Dry rot fungus</name>
    <dbReference type="NCBI Taxonomy" id="936435"/>
    <lineage>
        <taxon>Eukaryota</taxon>
        <taxon>Fungi</taxon>
        <taxon>Dikarya</taxon>
        <taxon>Basidiomycota</taxon>
        <taxon>Agaricomycotina</taxon>
        <taxon>Agaricomycetes</taxon>
        <taxon>Agaricomycetidae</taxon>
        <taxon>Boletales</taxon>
        <taxon>Coniophorineae</taxon>
        <taxon>Serpulaceae</taxon>
        <taxon>Serpula</taxon>
    </lineage>
</organism>
<keyword evidence="1" id="KW-1133">Transmembrane helix</keyword>
<dbReference type="Proteomes" id="UP000008063">
    <property type="component" value="Unassembled WGS sequence"/>
</dbReference>
<sequence length="93" mass="10741">MMIYQMTTSSSRKMKSTFQKWIRVIWFANSILHAFFYCAALACIPFSYTQPTFLQMGSRFSTCFTPYSIISLRQNQLEPLRTSIGGLSGNIYL</sequence>